<proteinExistence type="predicted"/>
<keyword evidence="3" id="KW-1185">Reference proteome</keyword>
<dbReference type="AlphaFoldDB" id="A0A9N9NWK8"/>
<feature type="non-terminal residue" evidence="2">
    <location>
        <position position="1"/>
    </location>
</feature>
<name>A0A9N9NWK8_9GLOM</name>
<sequence length="150" mass="17137">FTATLFTLGIESTSFVESQNACIKRVLESTNTSLCELSQILIDQAEDRTNQRQYENLVRGVPLTTNYVTIFSRIEAIITRYLCPNVAQYLIGQMKECVYYIAYHSSIEEVEDEPADEPSESESSDEEPDSILMRAYFLLDQLDKSNIKEV</sequence>
<feature type="region of interest" description="Disordered" evidence="1">
    <location>
        <begin position="110"/>
        <end position="129"/>
    </location>
</feature>
<comment type="caution">
    <text evidence="2">The sequence shown here is derived from an EMBL/GenBank/DDBJ whole genome shotgun (WGS) entry which is preliminary data.</text>
</comment>
<gene>
    <name evidence="2" type="ORF">ALEPTO_LOCUS14121</name>
</gene>
<dbReference type="Proteomes" id="UP000789508">
    <property type="component" value="Unassembled WGS sequence"/>
</dbReference>
<evidence type="ECO:0000313" key="3">
    <source>
        <dbReference type="Proteomes" id="UP000789508"/>
    </source>
</evidence>
<dbReference type="EMBL" id="CAJVPS010052137">
    <property type="protein sequence ID" value="CAG8770586.1"/>
    <property type="molecule type" value="Genomic_DNA"/>
</dbReference>
<accession>A0A9N9NWK8</accession>
<dbReference type="OrthoDB" id="2444656at2759"/>
<organism evidence="2 3">
    <name type="scientific">Ambispora leptoticha</name>
    <dbReference type="NCBI Taxonomy" id="144679"/>
    <lineage>
        <taxon>Eukaryota</taxon>
        <taxon>Fungi</taxon>
        <taxon>Fungi incertae sedis</taxon>
        <taxon>Mucoromycota</taxon>
        <taxon>Glomeromycotina</taxon>
        <taxon>Glomeromycetes</taxon>
        <taxon>Archaeosporales</taxon>
        <taxon>Ambisporaceae</taxon>
        <taxon>Ambispora</taxon>
    </lineage>
</organism>
<reference evidence="2" key="1">
    <citation type="submission" date="2021-06" db="EMBL/GenBank/DDBJ databases">
        <authorList>
            <person name="Kallberg Y."/>
            <person name="Tangrot J."/>
            <person name="Rosling A."/>
        </authorList>
    </citation>
    <scope>NUCLEOTIDE SEQUENCE</scope>
    <source>
        <strain evidence="2">FL130A</strain>
    </source>
</reference>
<evidence type="ECO:0000256" key="1">
    <source>
        <dbReference type="SAM" id="MobiDB-lite"/>
    </source>
</evidence>
<protein>
    <submittedName>
        <fullName evidence="2">227_t:CDS:1</fullName>
    </submittedName>
</protein>
<evidence type="ECO:0000313" key="2">
    <source>
        <dbReference type="EMBL" id="CAG8770586.1"/>
    </source>
</evidence>